<organism evidence="1 2">
    <name type="scientific">Furfurilactobacillus siliginis</name>
    <dbReference type="NCBI Taxonomy" id="348151"/>
    <lineage>
        <taxon>Bacteria</taxon>
        <taxon>Bacillati</taxon>
        <taxon>Bacillota</taxon>
        <taxon>Bacilli</taxon>
        <taxon>Lactobacillales</taxon>
        <taxon>Lactobacillaceae</taxon>
        <taxon>Furfurilactobacillus</taxon>
    </lineage>
</organism>
<sequence length="201" mass="23255">MGRQKQGLSQKSIIAVYCEGESEVRYFEMLKRKYRAATTSLVKVTNLHGNGGVGLLETAVATNNAAPKNRKAERIFVVLDRDDNTKAQLEACRKFAKENGIELVFSSVNFEIWILLHYGEVKYPYERKQLYEILSDSEHFGQDYEKFKGSDYDDFIFDKINQAVTNAKKLRYQYSQKDFLDEDPYTNIEAALPEIFNTNKF</sequence>
<dbReference type="Proteomes" id="UP000321429">
    <property type="component" value="Unassembled WGS sequence"/>
</dbReference>
<comment type="caution">
    <text evidence="1">The sequence shown here is derived from an EMBL/GenBank/DDBJ whole genome shotgun (WGS) entry which is preliminary data.</text>
</comment>
<name>A0A510VMG7_9LACO</name>
<dbReference type="InterPro" id="IPR025591">
    <property type="entry name" value="RloB"/>
</dbReference>
<dbReference type="AlphaFoldDB" id="A0A510VMG7"/>
<protein>
    <submittedName>
        <fullName evidence="1">Abortive infection protein</fullName>
    </submittedName>
</protein>
<evidence type="ECO:0000313" key="1">
    <source>
        <dbReference type="EMBL" id="GEK28133.1"/>
    </source>
</evidence>
<accession>A0A510VMG7</accession>
<reference evidence="1 2" key="1">
    <citation type="submission" date="2019-07" db="EMBL/GenBank/DDBJ databases">
        <title>Whole genome shotgun sequence of Lactobacillus siliginis NBRC 101315.</title>
        <authorList>
            <person name="Hosoyama A."/>
            <person name="Uohara A."/>
            <person name="Ohji S."/>
            <person name="Ichikawa N."/>
        </authorList>
    </citation>
    <scope>NUCLEOTIDE SEQUENCE [LARGE SCALE GENOMIC DNA]</scope>
    <source>
        <strain evidence="1 2">NBRC 101315</strain>
    </source>
</reference>
<dbReference type="RefSeq" id="WP_057808807.1">
    <property type="nucleotide sequence ID" value="NZ_BJUD01000004.1"/>
</dbReference>
<dbReference type="Pfam" id="PF13707">
    <property type="entry name" value="RloB"/>
    <property type="match status" value="1"/>
</dbReference>
<dbReference type="OrthoDB" id="9796523at2"/>
<evidence type="ECO:0000313" key="2">
    <source>
        <dbReference type="Proteomes" id="UP000321429"/>
    </source>
</evidence>
<proteinExistence type="predicted"/>
<gene>
    <name evidence="1" type="ORF">LSI01_04440</name>
</gene>
<dbReference type="EMBL" id="BJUD01000004">
    <property type="protein sequence ID" value="GEK28133.1"/>
    <property type="molecule type" value="Genomic_DNA"/>
</dbReference>